<evidence type="ECO:0000313" key="1">
    <source>
        <dbReference type="EMBL" id="KAL0106993.1"/>
    </source>
</evidence>
<organism evidence="1 2">
    <name type="scientific">Cardiocondyla obscurior</name>
    <dbReference type="NCBI Taxonomy" id="286306"/>
    <lineage>
        <taxon>Eukaryota</taxon>
        <taxon>Metazoa</taxon>
        <taxon>Ecdysozoa</taxon>
        <taxon>Arthropoda</taxon>
        <taxon>Hexapoda</taxon>
        <taxon>Insecta</taxon>
        <taxon>Pterygota</taxon>
        <taxon>Neoptera</taxon>
        <taxon>Endopterygota</taxon>
        <taxon>Hymenoptera</taxon>
        <taxon>Apocrita</taxon>
        <taxon>Aculeata</taxon>
        <taxon>Formicoidea</taxon>
        <taxon>Formicidae</taxon>
        <taxon>Myrmicinae</taxon>
        <taxon>Cardiocondyla</taxon>
    </lineage>
</organism>
<accession>A0AAW2ETB0</accession>
<comment type="caution">
    <text evidence="1">The sequence shown here is derived from an EMBL/GenBank/DDBJ whole genome shotgun (WGS) entry which is preliminary data.</text>
</comment>
<proteinExistence type="predicted"/>
<dbReference type="Proteomes" id="UP001430953">
    <property type="component" value="Unassembled WGS sequence"/>
</dbReference>
<name>A0AAW2ETB0_9HYME</name>
<protein>
    <submittedName>
        <fullName evidence="1">Uncharacterized protein</fullName>
    </submittedName>
</protein>
<evidence type="ECO:0000313" key="2">
    <source>
        <dbReference type="Proteomes" id="UP001430953"/>
    </source>
</evidence>
<sequence>MLRRVGELLKTTVAEAGRCKLPGLLKTVSDLLRPTIAEINALCLVSIVWSLSSADPRGLPADVNTRTYSHYRGGPARQNSRLVRGEKSLNTSTIDSLRRDGVSIAH</sequence>
<keyword evidence="2" id="KW-1185">Reference proteome</keyword>
<dbReference type="EMBL" id="JADYXP020000017">
    <property type="protein sequence ID" value="KAL0106993.1"/>
    <property type="molecule type" value="Genomic_DNA"/>
</dbReference>
<reference evidence="1 2" key="1">
    <citation type="submission" date="2023-03" db="EMBL/GenBank/DDBJ databases">
        <title>High recombination rates correlate with genetic variation in Cardiocondyla obscurior ants.</title>
        <authorList>
            <person name="Errbii M."/>
        </authorList>
    </citation>
    <scope>NUCLEOTIDE SEQUENCE [LARGE SCALE GENOMIC DNA]</scope>
    <source>
        <strain evidence="1">Alpha-2009</strain>
        <tissue evidence="1">Whole body</tissue>
    </source>
</reference>
<dbReference type="AlphaFoldDB" id="A0AAW2ETB0"/>
<gene>
    <name evidence="1" type="ORF">PUN28_015495</name>
</gene>